<dbReference type="AlphaFoldDB" id="A0A5B8T1B2"/>
<dbReference type="EMBL" id="CP042383">
    <property type="protein sequence ID" value="QEA42277.1"/>
    <property type="molecule type" value="Genomic_DNA"/>
</dbReference>
<feature type="transmembrane region" description="Helical" evidence="1">
    <location>
        <begin position="21"/>
        <end position="45"/>
    </location>
</feature>
<organism evidence="2 3">
    <name type="scientific">Leuconostoc pseudomesenteroides</name>
    <dbReference type="NCBI Taxonomy" id="33968"/>
    <lineage>
        <taxon>Bacteria</taxon>
        <taxon>Bacillati</taxon>
        <taxon>Bacillota</taxon>
        <taxon>Bacilli</taxon>
        <taxon>Lactobacillales</taxon>
        <taxon>Lactobacillaceae</taxon>
        <taxon>Leuconostoc</taxon>
    </lineage>
</organism>
<dbReference type="KEGG" id="lpse:FGL85_07030"/>
<feature type="transmembrane region" description="Helical" evidence="1">
    <location>
        <begin position="82"/>
        <end position="107"/>
    </location>
</feature>
<name>A0A5B8T1B2_LEUPS</name>
<reference evidence="2 3" key="1">
    <citation type="submission" date="2019-06" db="EMBL/GenBank/DDBJ databases">
        <title>Genome analyses of bacteria isolated from kimchi.</title>
        <authorList>
            <person name="Lee S."/>
            <person name="Ahn S."/>
            <person name="Roh S."/>
        </authorList>
    </citation>
    <scope>NUCLEOTIDE SEQUENCE [LARGE SCALE GENOMIC DNA]</scope>
    <source>
        <strain evidence="2 3">CBA3630</strain>
    </source>
</reference>
<dbReference type="RefSeq" id="WP_147651413.1">
    <property type="nucleotide sequence ID" value="NZ_CP042383.1"/>
</dbReference>
<gene>
    <name evidence="2" type="ORF">FGL85_07030</name>
</gene>
<accession>A0A5B8T1B2</accession>
<evidence type="ECO:0000313" key="2">
    <source>
        <dbReference type="EMBL" id="QEA42277.1"/>
    </source>
</evidence>
<keyword evidence="1" id="KW-0812">Transmembrane</keyword>
<dbReference type="Proteomes" id="UP000321296">
    <property type="component" value="Chromosome"/>
</dbReference>
<sequence>MKDKSEMMDRGRKNLSIKSMAFNRFLIFRYVTAGFFFTNMYWMFLLFGRTGFYWLLPAALLLVNIAVAVEQTGKYWRPNHKLTLTIAGYWVQLASNMALVIVMLFGFNRTFWPFINDQSQSVILIILLVGMGLCLLLEWRARLISQDQDKYFKLLQDFKVSLQ</sequence>
<evidence type="ECO:0000313" key="3">
    <source>
        <dbReference type="Proteomes" id="UP000321296"/>
    </source>
</evidence>
<evidence type="ECO:0000256" key="1">
    <source>
        <dbReference type="SAM" id="Phobius"/>
    </source>
</evidence>
<feature type="transmembrane region" description="Helical" evidence="1">
    <location>
        <begin position="51"/>
        <end position="70"/>
    </location>
</feature>
<proteinExistence type="predicted"/>
<feature type="transmembrane region" description="Helical" evidence="1">
    <location>
        <begin position="119"/>
        <end position="137"/>
    </location>
</feature>
<protein>
    <submittedName>
        <fullName evidence="2">PTS cellobiose transporter subunit IIC</fullName>
    </submittedName>
</protein>
<keyword evidence="1" id="KW-1133">Transmembrane helix</keyword>
<keyword evidence="1" id="KW-0472">Membrane</keyword>